<dbReference type="AlphaFoldDB" id="A0A0E9V3R0"/>
<protein>
    <submittedName>
        <fullName evidence="1">Uncharacterized protein</fullName>
    </submittedName>
</protein>
<sequence>MELDPPFDAVTLLGRLYRRFRNMAAEICFHSDKRALVRLGTDVGHKAWLAVGLPIHPKGV</sequence>
<accession>A0A0E9V3R0</accession>
<evidence type="ECO:0000313" key="1">
    <source>
        <dbReference type="EMBL" id="JAH72739.1"/>
    </source>
</evidence>
<organism evidence="1">
    <name type="scientific">Anguilla anguilla</name>
    <name type="common">European freshwater eel</name>
    <name type="synonym">Muraena anguilla</name>
    <dbReference type="NCBI Taxonomy" id="7936"/>
    <lineage>
        <taxon>Eukaryota</taxon>
        <taxon>Metazoa</taxon>
        <taxon>Chordata</taxon>
        <taxon>Craniata</taxon>
        <taxon>Vertebrata</taxon>
        <taxon>Euteleostomi</taxon>
        <taxon>Actinopterygii</taxon>
        <taxon>Neopterygii</taxon>
        <taxon>Teleostei</taxon>
        <taxon>Anguilliformes</taxon>
        <taxon>Anguillidae</taxon>
        <taxon>Anguilla</taxon>
    </lineage>
</organism>
<proteinExistence type="predicted"/>
<reference evidence="1" key="2">
    <citation type="journal article" date="2015" name="Fish Shellfish Immunol.">
        <title>Early steps in the European eel (Anguilla anguilla)-Vibrio vulnificus interaction in the gills: Role of the RtxA13 toxin.</title>
        <authorList>
            <person name="Callol A."/>
            <person name="Pajuelo D."/>
            <person name="Ebbesson L."/>
            <person name="Teles M."/>
            <person name="MacKenzie S."/>
            <person name="Amaro C."/>
        </authorList>
    </citation>
    <scope>NUCLEOTIDE SEQUENCE</scope>
</reference>
<name>A0A0E9V3R0_ANGAN</name>
<dbReference type="EMBL" id="GBXM01035838">
    <property type="protein sequence ID" value="JAH72739.1"/>
    <property type="molecule type" value="Transcribed_RNA"/>
</dbReference>
<reference evidence="1" key="1">
    <citation type="submission" date="2014-11" db="EMBL/GenBank/DDBJ databases">
        <authorList>
            <person name="Amaro Gonzalez C."/>
        </authorList>
    </citation>
    <scope>NUCLEOTIDE SEQUENCE</scope>
</reference>